<keyword evidence="3" id="KW-0812">Transmembrane</keyword>
<accession>A0A8H6X784</accession>
<reference evidence="5" key="1">
    <citation type="submission" date="2020-05" db="EMBL/GenBank/DDBJ databases">
        <title>Mycena genomes resolve the evolution of fungal bioluminescence.</title>
        <authorList>
            <person name="Tsai I.J."/>
        </authorList>
    </citation>
    <scope>NUCLEOTIDE SEQUENCE</scope>
    <source>
        <strain evidence="5">CCC161011</strain>
    </source>
</reference>
<keyword evidence="3" id="KW-1133">Transmembrane helix</keyword>
<dbReference type="GO" id="GO:0005975">
    <property type="term" value="P:carbohydrate metabolic process"/>
    <property type="evidence" value="ECO:0007669"/>
    <property type="project" value="InterPro"/>
</dbReference>
<organism evidence="5 6">
    <name type="scientific">Mycena venus</name>
    <dbReference type="NCBI Taxonomy" id="2733690"/>
    <lineage>
        <taxon>Eukaryota</taxon>
        <taxon>Fungi</taxon>
        <taxon>Dikarya</taxon>
        <taxon>Basidiomycota</taxon>
        <taxon>Agaricomycotina</taxon>
        <taxon>Agaricomycetes</taxon>
        <taxon>Agaricomycetidae</taxon>
        <taxon>Agaricales</taxon>
        <taxon>Marasmiineae</taxon>
        <taxon>Mycenaceae</taxon>
        <taxon>Mycena</taxon>
    </lineage>
</organism>
<dbReference type="AlphaFoldDB" id="A0A8H6X784"/>
<evidence type="ECO:0000256" key="3">
    <source>
        <dbReference type="SAM" id="Phobius"/>
    </source>
</evidence>
<dbReference type="PROSITE" id="PS51762">
    <property type="entry name" value="GH16_2"/>
    <property type="match status" value="1"/>
</dbReference>
<feature type="domain" description="GH16" evidence="4">
    <location>
        <begin position="65"/>
        <end position="524"/>
    </location>
</feature>
<dbReference type="InterPro" id="IPR013320">
    <property type="entry name" value="ConA-like_dom_sf"/>
</dbReference>
<dbReference type="PANTHER" id="PTHR10963:SF55">
    <property type="entry name" value="GLYCOSIDE HYDROLASE FAMILY 16 PROTEIN"/>
    <property type="match status" value="1"/>
</dbReference>
<feature type="transmembrane region" description="Helical" evidence="3">
    <location>
        <begin position="77"/>
        <end position="99"/>
    </location>
</feature>
<evidence type="ECO:0000313" key="5">
    <source>
        <dbReference type="EMBL" id="KAF7335504.1"/>
    </source>
</evidence>
<name>A0A8H6X784_9AGAR</name>
<dbReference type="Gene3D" id="2.60.120.200">
    <property type="match status" value="1"/>
</dbReference>
<dbReference type="InterPro" id="IPR000757">
    <property type="entry name" value="Beta-glucanase-like"/>
</dbReference>
<evidence type="ECO:0000259" key="4">
    <source>
        <dbReference type="PROSITE" id="PS51762"/>
    </source>
</evidence>
<proteinExistence type="inferred from homology"/>
<dbReference type="InterPro" id="IPR050546">
    <property type="entry name" value="Glycosyl_Hydrlase_16"/>
</dbReference>
<keyword evidence="3" id="KW-0472">Membrane</keyword>
<comment type="caution">
    <text evidence="5">The sequence shown here is derived from an EMBL/GenBank/DDBJ whole genome shotgun (WGS) entry which is preliminary data.</text>
</comment>
<gene>
    <name evidence="5" type="ORF">MVEN_02204100</name>
</gene>
<protein>
    <submittedName>
        <fullName evidence="5">Glucan 1,3-beta-glucosidase</fullName>
    </submittedName>
</protein>
<keyword evidence="6" id="KW-1185">Reference proteome</keyword>
<dbReference type="Proteomes" id="UP000620124">
    <property type="component" value="Unassembled WGS sequence"/>
</dbReference>
<evidence type="ECO:0000256" key="2">
    <source>
        <dbReference type="SAM" id="MobiDB-lite"/>
    </source>
</evidence>
<dbReference type="GO" id="GO:0004553">
    <property type="term" value="F:hydrolase activity, hydrolyzing O-glycosyl compounds"/>
    <property type="evidence" value="ECO:0007669"/>
    <property type="project" value="InterPro"/>
</dbReference>
<sequence length="525" mass="58220">MTARTRTQEIQRVFTDGIHRSTTSNSFSTPPLSRVTTLDNASSGPPKRMASTALPPTAPYAAVPKPWTQKPNPRATFSYYLTWFLLFVGASLGGVQSYFSYHNFRIDRAPLCLVFLEDFNAGDDAAVFGSGGSPGRWLRDVQMDGFGNGEFEMTMSSSNDGDFNAGPTGTDFDWSGYFASTRVSALINLALDGDEKTLTCGSIRYSTVEVSAKMPTGGWLWSLIWMLPVPGADGASPLHPLLSSPLVLNKKTDLGLRRRPRRIRSGEIDLVESRGNGIRYTNRYVPLFFLSWGRSQARSLVLVLANARTAQRLQPRPGALHWGLSPQLNGVSKSYSWWTDRRTPFSNDFHTYTIEWTDKWLRISVDTRLHTLLGMQFNESFWERGGFSEDALPFGLLLAASLSPSPPLLPFPFLSSRPLCPVPSSLIISPDGRLETLQDPLANATNKNAAPFDQDFCLIMNVAVGGTNGWFPDGQGNKPWLNHAGNPMANFASNKGQWLPTWPENVEDRAMVMDYIKMWKHCGDA</sequence>
<dbReference type="SUPFAM" id="SSF49899">
    <property type="entry name" value="Concanavalin A-like lectins/glucanases"/>
    <property type="match status" value="1"/>
</dbReference>
<dbReference type="PANTHER" id="PTHR10963">
    <property type="entry name" value="GLYCOSYL HYDROLASE-RELATED"/>
    <property type="match status" value="1"/>
</dbReference>
<dbReference type="OrthoDB" id="4781at2759"/>
<feature type="compositionally biased region" description="Polar residues" evidence="2">
    <location>
        <begin position="21"/>
        <end position="43"/>
    </location>
</feature>
<evidence type="ECO:0000313" key="6">
    <source>
        <dbReference type="Proteomes" id="UP000620124"/>
    </source>
</evidence>
<evidence type="ECO:0000256" key="1">
    <source>
        <dbReference type="ARBA" id="ARBA00006865"/>
    </source>
</evidence>
<feature type="region of interest" description="Disordered" evidence="2">
    <location>
        <begin position="21"/>
        <end position="55"/>
    </location>
</feature>
<dbReference type="EMBL" id="JACAZI010000024">
    <property type="protein sequence ID" value="KAF7335504.1"/>
    <property type="molecule type" value="Genomic_DNA"/>
</dbReference>
<comment type="similarity">
    <text evidence="1">Belongs to the glycosyl hydrolase 16 family.</text>
</comment>